<dbReference type="InParanoid" id="D7FX95"/>
<dbReference type="Proteomes" id="UP000002630">
    <property type="component" value="Linkage Group LG27"/>
</dbReference>
<keyword evidence="2" id="KW-0812">Transmembrane</keyword>
<sequence>MQSQDPMDNIRAAVEHADKNPSKVVSYSWYLVLIFAAVDVLVALINASTNDSSANGSHAASFASVWTLFMVLGVSVAGTVILKKYHTPLAVGTLLGLTTMMSQFMFVLFAVFLALAEYADEPGLATGDRTMAVFSFFLFLLYGLFSFVLGRYRTTVMNTPGTASSNDEGEWQDEPGTDGMAPGTPV</sequence>
<dbReference type="STRING" id="2880.D7FX95"/>
<evidence type="ECO:0000256" key="1">
    <source>
        <dbReference type="SAM" id="MobiDB-lite"/>
    </source>
</evidence>
<dbReference type="OMA" id="WAMILIV"/>
<dbReference type="EMBL" id="FN648510">
    <property type="protein sequence ID" value="CBJ49273.1"/>
    <property type="molecule type" value="Genomic_DNA"/>
</dbReference>
<dbReference type="OrthoDB" id="190146at2759"/>
<feature type="transmembrane region" description="Helical" evidence="2">
    <location>
        <begin position="27"/>
        <end position="47"/>
    </location>
</feature>
<dbReference type="eggNOG" id="ENOG502S0HS">
    <property type="taxonomic scope" value="Eukaryota"/>
</dbReference>
<feature type="transmembrane region" description="Helical" evidence="2">
    <location>
        <begin position="131"/>
        <end position="150"/>
    </location>
</feature>
<reference evidence="3 4" key="1">
    <citation type="journal article" date="2010" name="Nature">
        <title>The Ectocarpus genome and the independent evolution of multicellularity in brown algae.</title>
        <authorList>
            <person name="Cock J.M."/>
            <person name="Sterck L."/>
            <person name="Rouze P."/>
            <person name="Scornet D."/>
            <person name="Allen A.E."/>
            <person name="Amoutzias G."/>
            <person name="Anthouard V."/>
            <person name="Artiguenave F."/>
            <person name="Aury J.M."/>
            <person name="Badger J.H."/>
            <person name="Beszteri B."/>
            <person name="Billiau K."/>
            <person name="Bonnet E."/>
            <person name="Bothwell J.H."/>
            <person name="Bowler C."/>
            <person name="Boyen C."/>
            <person name="Brownlee C."/>
            <person name="Carrano C.J."/>
            <person name="Charrier B."/>
            <person name="Cho G.Y."/>
            <person name="Coelho S.M."/>
            <person name="Collen J."/>
            <person name="Corre E."/>
            <person name="Da Silva C."/>
            <person name="Delage L."/>
            <person name="Delaroque N."/>
            <person name="Dittami S.M."/>
            <person name="Doulbeau S."/>
            <person name="Elias M."/>
            <person name="Farnham G."/>
            <person name="Gachon C.M."/>
            <person name="Gschloessl B."/>
            <person name="Heesch S."/>
            <person name="Jabbari K."/>
            <person name="Jubin C."/>
            <person name="Kawai H."/>
            <person name="Kimura K."/>
            <person name="Kloareg B."/>
            <person name="Kupper F.C."/>
            <person name="Lang D."/>
            <person name="Le Bail A."/>
            <person name="Leblanc C."/>
            <person name="Lerouge P."/>
            <person name="Lohr M."/>
            <person name="Lopez P.J."/>
            <person name="Martens C."/>
            <person name="Maumus F."/>
            <person name="Michel G."/>
            <person name="Miranda-Saavedra D."/>
            <person name="Morales J."/>
            <person name="Moreau H."/>
            <person name="Motomura T."/>
            <person name="Nagasato C."/>
            <person name="Napoli C.A."/>
            <person name="Nelson D.R."/>
            <person name="Nyvall-Collen P."/>
            <person name="Peters A.F."/>
            <person name="Pommier C."/>
            <person name="Potin P."/>
            <person name="Poulain J."/>
            <person name="Quesneville H."/>
            <person name="Read B."/>
            <person name="Rensing S.A."/>
            <person name="Ritter A."/>
            <person name="Rousvoal S."/>
            <person name="Samanta M."/>
            <person name="Samson G."/>
            <person name="Schroeder D.C."/>
            <person name="Segurens B."/>
            <person name="Strittmatter M."/>
            <person name="Tonon T."/>
            <person name="Tregear J.W."/>
            <person name="Valentin K."/>
            <person name="von Dassow P."/>
            <person name="Yamagishi T."/>
            <person name="Van de Peer Y."/>
            <person name="Wincker P."/>
        </authorList>
    </citation>
    <scope>NUCLEOTIDE SEQUENCE [LARGE SCALE GENOMIC DNA]</scope>
    <source>
        <strain evidence="4">Ec32 / CCAP1310/4</strain>
    </source>
</reference>
<dbReference type="EMBL" id="FN649752">
    <property type="protein sequence ID" value="CBJ49273.1"/>
    <property type="molecule type" value="Genomic_DNA"/>
</dbReference>
<organism evidence="3 4">
    <name type="scientific">Ectocarpus siliculosus</name>
    <name type="common">Brown alga</name>
    <name type="synonym">Conferva siliculosa</name>
    <dbReference type="NCBI Taxonomy" id="2880"/>
    <lineage>
        <taxon>Eukaryota</taxon>
        <taxon>Sar</taxon>
        <taxon>Stramenopiles</taxon>
        <taxon>Ochrophyta</taxon>
        <taxon>PX clade</taxon>
        <taxon>Phaeophyceae</taxon>
        <taxon>Ectocarpales</taxon>
        <taxon>Ectocarpaceae</taxon>
        <taxon>Ectocarpus</taxon>
    </lineage>
</organism>
<feature type="transmembrane region" description="Helical" evidence="2">
    <location>
        <begin position="59"/>
        <end position="82"/>
    </location>
</feature>
<keyword evidence="4" id="KW-1185">Reference proteome</keyword>
<accession>D7FX95</accession>
<feature type="compositionally biased region" description="Acidic residues" evidence="1">
    <location>
        <begin position="167"/>
        <end position="176"/>
    </location>
</feature>
<name>D7FX95_ECTSI</name>
<feature type="transmembrane region" description="Helical" evidence="2">
    <location>
        <begin position="94"/>
        <end position="119"/>
    </location>
</feature>
<dbReference type="AlphaFoldDB" id="D7FX95"/>
<evidence type="ECO:0000256" key="2">
    <source>
        <dbReference type="SAM" id="Phobius"/>
    </source>
</evidence>
<keyword evidence="2" id="KW-1133">Transmembrane helix</keyword>
<keyword evidence="2" id="KW-0472">Membrane</keyword>
<evidence type="ECO:0000313" key="3">
    <source>
        <dbReference type="EMBL" id="CBJ49273.1"/>
    </source>
</evidence>
<proteinExistence type="predicted"/>
<feature type="region of interest" description="Disordered" evidence="1">
    <location>
        <begin position="159"/>
        <end position="186"/>
    </location>
</feature>
<protein>
    <submittedName>
        <fullName evidence="3">Uncharacterized protein</fullName>
    </submittedName>
</protein>
<gene>
    <name evidence="3" type="ORF">Esi_0320_0027</name>
</gene>
<evidence type="ECO:0000313" key="4">
    <source>
        <dbReference type="Proteomes" id="UP000002630"/>
    </source>
</evidence>